<dbReference type="AlphaFoldDB" id="X1RNJ2"/>
<dbReference type="CDD" id="cd18793">
    <property type="entry name" value="SF2_C_SNF"/>
    <property type="match status" value="1"/>
</dbReference>
<evidence type="ECO:0000313" key="3">
    <source>
        <dbReference type="EMBL" id="GAI82223.1"/>
    </source>
</evidence>
<dbReference type="PROSITE" id="PS51194">
    <property type="entry name" value="HELICASE_CTER"/>
    <property type="match status" value="1"/>
</dbReference>
<gene>
    <name evidence="3" type="ORF">S12H4_16968</name>
</gene>
<dbReference type="Pfam" id="PF00271">
    <property type="entry name" value="Helicase_C"/>
    <property type="match status" value="1"/>
</dbReference>
<comment type="caution">
    <text evidence="3">The sequence shown here is derived from an EMBL/GenBank/DDBJ whole genome shotgun (WGS) entry which is preliminary data.</text>
</comment>
<dbReference type="Gene3D" id="3.40.50.300">
    <property type="entry name" value="P-loop containing nucleotide triphosphate hydrolases"/>
    <property type="match status" value="1"/>
</dbReference>
<evidence type="ECO:0000256" key="1">
    <source>
        <dbReference type="ARBA" id="ARBA00022801"/>
    </source>
</evidence>
<accession>X1RNJ2</accession>
<dbReference type="InterPro" id="IPR049730">
    <property type="entry name" value="SNF2/RAD54-like_C"/>
</dbReference>
<dbReference type="PANTHER" id="PTHR45766">
    <property type="entry name" value="DNA ANNEALING HELICASE AND ENDONUCLEASE ZRANB3 FAMILY MEMBER"/>
    <property type="match status" value="1"/>
</dbReference>
<keyword evidence="1" id="KW-0378">Hydrolase</keyword>
<name>X1RNJ2_9ZZZZ</name>
<dbReference type="EMBL" id="BARW01008244">
    <property type="protein sequence ID" value="GAI82223.1"/>
    <property type="molecule type" value="Genomic_DNA"/>
</dbReference>
<protein>
    <recommendedName>
        <fullName evidence="2">Helicase C-terminal domain-containing protein</fullName>
    </recommendedName>
</protein>
<dbReference type="PANTHER" id="PTHR45766:SF6">
    <property type="entry name" value="SWI_SNF-RELATED MATRIX-ASSOCIATED ACTIN-DEPENDENT REGULATOR OF CHROMATIN SUBFAMILY A-LIKE PROTEIN 1"/>
    <property type="match status" value="1"/>
</dbReference>
<sequence>MPKFEINQRISIKGKPGVNGRINFIPPELRGKQFYEIKLDDGTIQSFHEHQLIEEIIATDPWQMFGSNQFESYRNFGLATTLFKVENTANNTISTLKASRTLFKAYLVVKNKKKLIVFAFFKKTLKYLKIRLEDNGVKCEIIHGDIKDRTERIENFRTTPQISILLSSEVGSEGLDLQFCDALVNYDLPWNPMVVEQRIGRIDRMGQESKVINVYSFALKGTIEEKIYN</sequence>
<organism evidence="3">
    <name type="scientific">marine sediment metagenome</name>
    <dbReference type="NCBI Taxonomy" id="412755"/>
    <lineage>
        <taxon>unclassified sequences</taxon>
        <taxon>metagenomes</taxon>
        <taxon>ecological metagenomes</taxon>
    </lineage>
</organism>
<dbReference type="SUPFAM" id="SSF52540">
    <property type="entry name" value="P-loop containing nucleoside triphosphate hydrolases"/>
    <property type="match status" value="1"/>
</dbReference>
<feature type="non-terminal residue" evidence="3">
    <location>
        <position position="229"/>
    </location>
</feature>
<evidence type="ECO:0000259" key="2">
    <source>
        <dbReference type="PROSITE" id="PS51194"/>
    </source>
</evidence>
<dbReference type="SMART" id="SM00490">
    <property type="entry name" value="HELICc"/>
    <property type="match status" value="1"/>
</dbReference>
<reference evidence="3" key="1">
    <citation type="journal article" date="2014" name="Front. Microbiol.">
        <title>High frequency of phylogenetically diverse reductive dehalogenase-homologous genes in deep subseafloor sedimentary metagenomes.</title>
        <authorList>
            <person name="Kawai M."/>
            <person name="Futagami T."/>
            <person name="Toyoda A."/>
            <person name="Takaki Y."/>
            <person name="Nishi S."/>
            <person name="Hori S."/>
            <person name="Arai W."/>
            <person name="Tsubouchi T."/>
            <person name="Morono Y."/>
            <person name="Uchiyama I."/>
            <person name="Ito T."/>
            <person name="Fujiyama A."/>
            <person name="Inagaki F."/>
            <person name="Takami H."/>
        </authorList>
    </citation>
    <scope>NUCLEOTIDE SEQUENCE</scope>
    <source>
        <strain evidence="3">Expedition CK06-06</strain>
    </source>
</reference>
<dbReference type="InterPro" id="IPR027417">
    <property type="entry name" value="P-loop_NTPase"/>
</dbReference>
<proteinExistence type="predicted"/>
<dbReference type="InterPro" id="IPR001650">
    <property type="entry name" value="Helicase_C-like"/>
</dbReference>
<feature type="domain" description="Helicase C-terminal" evidence="2">
    <location>
        <begin position="101"/>
        <end position="229"/>
    </location>
</feature>
<dbReference type="GO" id="GO:0016787">
    <property type="term" value="F:hydrolase activity"/>
    <property type="evidence" value="ECO:0007669"/>
    <property type="project" value="UniProtKB-KW"/>
</dbReference>